<dbReference type="Proteomes" id="UP000003340">
    <property type="component" value="Unassembled WGS sequence"/>
</dbReference>
<sequence length="137" mass="14164">MPAINTSASARIGDADYAGVVTKTVLDALDSLFAQDSVTVSLRPAYIALGTGTSAASIYDTALDNETHRYPLTQLTQSSGITTALVNLPASSVGFTASELGVFAQDGTLLARANVSINKTENSILNIIWVLSISQGG</sequence>
<dbReference type="HOGENOM" id="CLU_1861734_0_0_9"/>
<accession>C0EIT4</accession>
<gene>
    <name evidence="2" type="ORF">CLOSTMETH_03779</name>
</gene>
<protein>
    <recommendedName>
        <fullName evidence="1">Phage tail fibre protein N-terminal domain-containing protein</fullName>
    </recommendedName>
</protein>
<dbReference type="InterPro" id="IPR022225">
    <property type="entry name" value="Phage_tail_fibre_N"/>
</dbReference>
<reference evidence="2 3" key="1">
    <citation type="submission" date="2009-01" db="EMBL/GenBank/DDBJ databases">
        <authorList>
            <person name="Fulton L."/>
            <person name="Clifton S."/>
            <person name="Fulton B."/>
            <person name="Xu J."/>
            <person name="Minx P."/>
            <person name="Pepin K.H."/>
            <person name="Johnson M."/>
            <person name="Bhonagiri V."/>
            <person name="Nash W.E."/>
            <person name="Mardis E.R."/>
            <person name="Wilson R.K."/>
        </authorList>
    </citation>
    <scope>NUCLEOTIDE SEQUENCE [LARGE SCALE GENOMIC DNA]</scope>
    <source>
        <strain evidence="2 3">DSM 5476</strain>
    </source>
</reference>
<proteinExistence type="predicted"/>
<feature type="domain" description="Phage tail fibre protein N-terminal" evidence="1">
    <location>
        <begin position="41"/>
        <end position="115"/>
    </location>
</feature>
<comment type="caution">
    <text evidence="2">The sequence shown here is derived from an EMBL/GenBank/DDBJ whole genome shotgun (WGS) entry which is preliminary data.</text>
</comment>
<keyword evidence="3" id="KW-1185">Reference proteome</keyword>
<evidence type="ECO:0000313" key="2">
    <source>
        <dbReference type="EMBL" id="EEG28595.1"/>
    </source>
</evidence>
<dbReference type="AlphaFoldDB" id="C0EIT4"/>
<evidence type="ECO:0000259" key="1">
    <source>
        <dbReference type="Pfam" id="PF12571"/>
    </source>
</evidence>
<name>C0EIT4_9FIRM</name>
<dbReference type="Pfam" id="PF12571">
    <property type="entry name" value="Phage_tail_fib"/>
    <property type="match status" value="1"/>
</dbReference>
<dbReference type="EMBL" id="ACEC01000130">
    <property type="protein sequence ID" value="EEG28595.1"/>
    <property type="molecule type" value="Genomic_DNA"/>
</dbReference>
<organism evidence="2 3">
    <name type="scientific">[Clostridium] methylpentosum DSM 5476</name>
    <dbReference type="NCBI Taxonomy" id="537013"/>
    <lineage>
        <taxon>Bacteria</taxon>
        <taxon>Bacillati</taxon>
        <taxon>Bacillota</taxon>
        <taxon>Clostridia</taxon>
        <taxon>Eubacteriales</taxon>
        <taxon>Oscillospiraceae</taxon>
        <taxon>Oscillospiraceae incertae sedis</taxon>
    </lineage>
</organism>
<dbReference type="STRING" id="537013.CLOSTMETH_03779"/>
<evidence type="ECO:0000313" key="3">
    <source>
        <dbReference type="Proteomes" id="UP000003340"/>
    </source>
</evidence>
<reference evidence="2 3" key="2">
    <citation type="submission" date="2009-02" db="EMBL/GenBank/DDBJ databases">
        <title>Draft genome sequence of Clostridium methylpentosum (DSM 5476).</title>
        <authorList>
            <person name="Sudarsanam P."/>
            <person name="Ley R."/>
            <person name="Guruge J."/>
            <person name="Turnbaugh P.J."/>
            <person name="Mahowald M."/>
            <person name="Liep D."/>
            <person name="Gordon J."/>
        </authorList>
    </citation>
    <scope>NUCLEOTIDE SEQUENCE [LARGE SCALE GENOMIC DNA]</scope>
    <source>
        <strain evidence="2 3">DSM 5476</strain>
    </source>
</reference>